<evidence type="ECO:0000256" key="2">
    <source>
        <dbReference type="ARBA" id="ARBA00005156"/>
    </source>
</evidence>
<dbReference type="Pfam" id="PF01866">
    <property type="entry name" value="Diphthamide_syn"/>
    <property type="match status" value="1"/>
</dbReference>
<protein>
    <recommendedName>
        <fullName evidence="3 10">2-(3-amino-3-carboxypropyl)histidine synthase</fullName>
        <ecNumber evidence="3 10">2.5.1.108</ecNumber>
    </recommendedName>
</protein>
<evidence type="ECO:0000256" key="4">
    <source>
        <dbReference type="ARBA" id="ARBA00022679"/>
    </source>
</evidence>
<dbReference type="GO" id="GO:0017183">
    <property type="term" value="P:protein histidyl modification to diphthamide"/>
    <property type="evidence" value="ECO:0007669"/>
    <property type="project" value="UniProtKB-UniRule"/>
</dbReference>
<keyword evidence="7 10" id="KW-0408">Iron</keyword>
<dbReference type="InterPro" id="IPR035435">
    <property type="entry name" value="DPH1/DPH2_euk_archaea"/>
</dbReference>
<reference evidence="11" key="1">
    <citation type="journal article" date="2020" name="mSystems">
        <title>Genome- and Community-Level Interaction Insights into Carbon Utilization and Element Cycling Functions of Hydrothermarchaeota in Hydrothermal Sediment.</title>
        <authorList>
            <person name="Zhou Z."/>
            <person name="Liu Y."/>
            <person name="Xu W."/>
            <person name="Pan J."/>
            <person name="Luo Z.H."/>
            <person name="Li M."/>
        </authorList>
    </citation>
    <scope>NUCLEOTIDE SEQUENCE [LARGE SCALE GENOMIC DNA]</scope>
    <source>
        <strain evidence="11">SpSt-1116</strain>
    </source>
</reference>
<evidence type="ECO:0000256" key="5">
    <source>
        <dbReference type="ARBA" id="ARBA00022691"/>
    </source>
</evidence>
<sequence>MSSLPYDFEVDRVVGLLERHGYKRVLLQLPEGLKKYAAYIARELKERAGVRVYIYGGQTWGPCDVPYDEARRLEADLIVHYGHLEHHGCRLAEHSLPSSPLGGERWPHVVFIPARSVASPSQEHVDRLAHTLALKGARRPILIATAQHLHLLEWIRELLERRGLEPLVETGAGGVRGLVVGCDYSALLENPSRYDSVVVVSSGVFHALGASLVTEKPVFQLDPYSGETRELCRERELWLKRRYATILRALGARSWAIWIGGMRGQYRPRLVEYVIRLVEKRGGEWYLFYSRYVTTAELKNSDSPEIDAHVITSCPRIALDDFTLQEYEKPVLSPGEAIMVLTESLEPYRPIW</sequence>
<evidence type="ECO:0000256" key="1">
    <source>
        <dbReference type="ARBA" id="ARBA00001966"/>
    </source>
</evidence>
<dbReference type="InterPro" id="IPR042264">
    <property type="entry name" value="DPH1/DPH2_2"/>
</dbReference>
<dbReference type="PANTHER" id="PTHR10762:SF1">
    <property type="entry name" value="2-(3-AMINO-3-CARBOXYPROPYL)HISTIDINE SYNTHASE SUBUNIT 1"/>
    <property type="match status" value="1"/>
</dbReference>
<name>A0A7J3ZLK3_9CREN</name>
<keyword evidence="5 10" id="KW-0949">S-adenosyl-L-methionine</keyword>
<comment type="caution">
    <text evidence="11">The sequence shown here is derived from an EMBL/GenBank/DDBJ whole genome shotgun (WGS) entry which is preliminary data.</text>
</comment>
<dbReference type="Gene3D" id="3.40.50.11860">
    <property type="entry name" value="Diphthamide synthesis DPH1/DPH2 domain 3"/>
    <property type="match status" value="1"/>
</dbReference>
<dbReference type="InterPro" id="IPR042263">
    <property type="entry name" value="DPH1/DPH2_1"/>
</dbReference>
<dbReference type="GO" id="GO:0051539">
    <property type="term" value="F:4 iron, 4 sulfur cluster binding"/>
    <property type="evidence" value="ECO:0007669"/>
    <property type="project" value="UniProtKB-UniRule"/>
</dbReference>
<organism evidence="11">
    <name type="scientific">Fervidicoccus fontis</name>
    <dbReference type="NCBI Taxonomy" id="683846"/>
    <lineage>
        <taxon>Archaea</taxon>
        <taxon>Thermoproteota</taxon>
        <taxon>Thermoprotei</taxon>
        <taxon>Fervidicoccales</taxon>
        <taxon>Fervidicoccaceae</taxon>
        <taxon>Fervidicoccus</taxon>
    </lineage>
</organism>
<keyword evidence="10" id="KW-0004">4Fe-4S</keyword>
<proteinExistence type="inferred from homology"/>
<dbReference type="SFLD" id="SFLDS00032">
    <property type="entry name" value="Radical_SAM_3-amino-3-carboxyp"/>
    <property type="match status" value="1"/>
</dbReference>
<dbReference type="InterPro" id="IPR022428">
    <property type="entry name" value="Dph2_arc"/>
</dbReference>
<dbReference type="EMBL" id="DRZC01000032">
    <property type="protein sequence ID" value="HHQ80320.1"/>
    <property type="molecule type" value="Genomic_DNA"/>
</dbReference>
<evidence type="ECO:0000256" key="6">
    <source>
        <dbReference type="ARBA" id="ARBA00022723"/>
    </source>
</evidence>
<comment type="catalytic activity">
    <reaction evidence="9 10">
        <text>L-histidyl-[translation elongation factor 2] + S-adenosyl-L-methionine = 2-[(3S)-amino-3-carboxypropyl]-L-histidyl-[translation elongation factor 2] + S-methyl-5'-thioadenosine + H(+)</text>
        <dbReference type="Rhea" id="RHEA:36783"/>
        <dbReference type="Rhea" id="RHEA-COMP:9748"/>
        <dbReference type="Rhea" id="RHEA-COMP:9749"/>
        <dbReference type="ChEBI" id="CHEBI:15378"/>
        <dbReference type="ChEBI" id="CHEBI:17509"/>
        <dbReference type="ChEBI" id="CHEBI:29979"/>
        <dbReference type="ChEBI" id="CHEBI:59789"/>
        <dbReference type="ChEBI" id="CHEBI:73995"/>
        <dbReference type="EC" id="2.5.1.108"/>
    </reaction>
</comment>
<comment type="pathway">
    <text evidence="2 10">Protein modification; peptidyl-diphthamide biosynthesis.</text>
</comment>
<comment type="cofactor">
    <cofactor evidence="1 10">
        <name>[4Fe-4S] cluster</name>
        <dbReference type="ChEBI" id="CHEBI:49883"/>
    </cofactor>
</comment>
<evidence type="ECO:0000313" key="11">
    <source>
        <dbReference type="EMBL" id="HHQ80320.1"/>
    </source>
</evidence>
<evidence type="ECO:0000256" key="8">
    <source>
        <dbReference type="ARBA" id="ARBA00023014"/>
    </source>
</evidence>
<evidence type="ECO:0000256" key="3">
    <source>
        <dbReference type="ARBA" id="ARBA00012221"/>
    </source>
</evidence>
<dbReference type="AlphaFoldDB" id="A0A7J3ZLK3"/>
<keyword evidence="4 10" id="KW-0808">Transferase</keyword>
<dbReference type="UniPathway" id="UPA00559"/>
<keyword evidence="6 10" id="KW-0479">Metal-binding</keyword>
<dbReference type="GO" id="GO:0046872">
    <property type="term" value="F:metal ion binding"/>
    <property type="evidence" value="ECO:0007669"/>
    <property type="project" value="UniProtKB-KW"/>
</dbReference>
<dbReference type="EC" id="2.5.1.108" evidence="3 10"/>
<dbReference type="Gene3D" id="3.40.50.11850">
    <property type="entry name" value="Diphthamide synthesis DPH1/DPH2 domain 2"/>
    <property type="match status" value="1"/>
</dbReference>
<dbReference type="PANTHER" id="PTHR10762">
    <property type="entry name" value="DIPHTHAMIDE BIOSYNTHESIS PROTEIN"/>
    <property type="match status" value="1"/>
</dbReference>
<dbReference type="PIRSF" id="PIRSF004967">
    <property type="entry name" value="DPH1"/>
    <property type="match status" value="1"/>
</dbReference>
<dbReference type="NCBIfam" id="TIGR00322">
    <property type="entry name" value="diphth2_R"/>
    <property type="match status" value="1"/>
</dbReference>
<comment type="function">
    <text evidence="10">Catalyzes the first step of diphthamide biosynthesis, i.e. the transfer of the 3-amino-3-carboxypropyl group from S-adenosyl-L-methionine (SAM) to the C2 position of the imidazole ring of the target histidine residue in translation elongation factor 2 (EF-2).</text>
</comment>
<accession>A0A7J3ZLK3</accession>
<dbReference type="InterPro" id="IPR016435">
    <property type="entry name" value="DPH1/DPH2"/>
</dbReference>
<comment type="similarity">
    <text evidence="10">Belongs to the DPH1/DPH2 family.</text>
</comment>
<dbReference type="InterPro" id="IPR042265">
    <property type="entry name" value="DPH1/DPH2_3"/>
</dbReference>
<evidence type="ECO:0000256" key="9">
    <source>
        <dbReference type="ARBA" id="ARBA00048403"/>
    </source>
</evidence>
<evidence type="ECO:0000256" key="10">
    <source>
        <dbReference type="PIRNR" id="PIRNR004967"/>
    </source>
</evidence>
<gene>
    <name evidence="11" type="primary">dph2</name>
    <name evidence="11" type="ORF">ENM78_02500</name>
</gene>
<dbReference type="Gene3D" id="3.40.50.11840">
    <property type="entry name" value="Diphthamide synthesis DPH1/DPH2 domain 1"/>
    <property type="match status" value="1"/>
</dbReference>
<evidence type="ECO:0000256" key="7">
    <source>
        <dbReference type="ARBA" id="ARBA00023004"/>
    </source>
</evidence>
<dbReference type="GO" id="GO:0090560">
    <property type="term" value="F:2-(3-amino-3-carboxypropyl)histidine synthase activity"/>
    <property type="evidence" value="ECO:0007669"/>
    <property type="project" value="UniProtKB-UniRule"/>
</dbReference>
<keyword evidence="8 10" id="KW-0411">Iron-sulfur</keyword>
<dbReference type="NCBIfam" id="TIGR03682">
    <property type="entry name" value="arCOG04112"/>
    <property type="match status" value="1"/>
</dbReference>